<dbReference type="EMBL" id="OZ035823">
    <property type="protein sequence ID" value="CAL1567564.1"/>
    <property type="molecule type" value="Genomic_DNA"/>
</dbReference>
<feature type="compositionally biased region" description="Basic residues" evidence="1">
    <location>
        <begin position="28"/>
        <end position="39"/>
    </location>
</feature>
<organism evidence="2 3">
    <name type="scientific">Knipowitschia caucasica</name>
    <name type="common">Caucasian dwarf goby</name>
    <name type="synonym">Pomatoschistus caucasicus</name>
    <dbReference type="NCBI Taxonomy" id="637954"/>
    <lineage>
        <taxon>Eukaryota</taxon>
        <taxon>Metazoa</taxon>
        <taxon>Chordata</taxon>
        <taxon>Craniata</taxon>
        <taxon>Vertebrata</taxon>
        <taxon>Euteleostomi</taxon>
        <taxon>Actinopterygii</taxon>
        <taxon>Neopterygii</taxon>
        <taxon>Teleostei</taxon>
        <taxon>Neoteleostei</taxon>
        <taxon>Acanthomorphata</taxon>
        <taxon>Gobiaria</taxon>
        <taxon>Gobiiformes</taxon>
        <taxon>Gobioidei</taxon>
        <taxon>Gobiidae</taxon>
        <taxon>Gobiinae</taxon>
        <taxon>Knipowitschia</taxon>
    </lineage>
</organism>
<gene>
    <name evidence="2" type="ORF">KC01_LOCUS361</name>
</gene>
<evidence type="ECO:0000313" key="3">
    <source>
        <dbReference type="Proteomes" id="UP001497482"/>
    </source>
</evidence>
<feature type="region of interest" description="Disordered" evidence="1">
    <location>
        <begin position="27"/>
        <end position="50"/>
    </location>
</feature>
<dbReference type="AlphaFoldDB" id="A0AAV2IWS3"/>
<accession>A0AAV2IWS3</accession>
<feature type="region of interest" description="Disordered" evidence="1">
    <location>
        <begin position="97"/>
        <end position="120"/>
    </location>
</feature>
<reference evidence="2 3" key="1">
    <citation type="submission" date="2024-04" db="EMBL/GenBank/DDBJ databases">
        <authorList>
            <person name="Waldvogel A.-M."/>
            <person name="Schoenle A."/>
        </authorList>
    </citation>
    <scope>NUCLEOTIDE SEQUENCE [LARGE SCALE GENOMIC DNA]</scope>
</reference>
<sequence length="143" mass="14904">MCRVPPPPHVSEAGVFEPAAHTNVHVTGRSRTHGSRGGRRAAPSGPRAIYDGDRVTAGGPIYLTPVGVVHIMPTAAAGDGGVSVCLRMIHLRVDSSGGPSWSQPQPHCSSQMGSVSPCPRPPQTHSLWGLGLIFSPSPSYRGN</sequence>
<keyword evidence="3" id="KW-1185">Reference proteome</keyword>
<feature type="compositionally biased region" description="Low complexity" evidence="1">
    <location>
        <begin position="97"/>
        <end position="106"/>
    </location>
</feature>
<name>A0AAV2IWS3_KNICA</name>
<proteinExistence type="predicted"/>
<evidence type="ECO:0000256" key="1">
    <source>
        <dbReference type="SAM" id="MobiDB-lite"/>
    </source>
</evidence>
<protein>
    <submittedName>
        <fullName evidence="2">Uncharacterized protein</fullName>
    </submittedName>
</protein>
<dbReference type="Proteomes" id="UP001497482">
    <property type="component" value="Chromosome 1"/>
</dbReference>
<evidence type="ECO:0000313" key="2">
    <source>
        <dbReference type="EMBL" id="CAL1567564.1"/>
    </source>
</evidence>